<organism evidence="1 2">
    <name type="scientific">Streptomyces netropsis</name>
    <name type="common">Streptoverticillium netropsis</name>
    <dbReference type="NCBI Taxonomy" id="55404"/>
    <lineage>
        <taxon>Bacteria</taxon>
        <taxon>Bacillati</taxon>
        <taxon>Actinomycetota</taxon>
        <taxon>Actinomycetes</taxon>
        <taxon>Kitasatosporales</taxon>
        <taxon>Streptomycetaceae</taxon>
        <taxon>Streptomyces</taxon>
    </lineage>
</organism>
<dbReference type="RefSeq" id="WP_184732989.1">
    <property type="nucleotide sequence ID" value="NZ_BMRW01000003.1"/>
</dbReference>
<reference evidence="1 2" key="1">
    <citation type="submission" date="2020-08" db="EMBL/GenBank/DDBJ databases">
        <title>Genomic Encyclopedia of Type Strains, Phase III (KMG-III): the genomes of soil and plant-associated and newly described type strains.</title>
        <authorList>
            <person name="Whitman W."/>
        </authorList>
    </citation>
    <scope>NUCLEOTIDE SEQUENCE [LARGE SCALE GENOMIC DNA]</scope>
    <source>
        <strain evidence="1 2">CECT 3265</strain>
    </source>
</reference>
<dbReference type="InterPro" id="IPR045436">
    <property type="entry name" value="DUF6507"/>
</dbReference>
<sequence>MTAWDINPSAVGGVLTKCGTAAEGLSKAGQAVQKSLPAAATAAGTISGMYCGEAPSGPVSGALAEFANAWGKDVAYVAVRTANSLTGAKTATEEYVKGDLKMAADAHNEALKEPKIDMPGQGKK</sequence>
<gene>
    <name evidence="1" type="ORF">FHS38_002046</name>
</gene>
<name>A0A7W7L9F4_STRNE</name>
<protein>
    <submittedName>
        <fullName evidence="1">Uncharacterized protein</fullName>
    </submittedName>
</protein>
<dbReference type="EMBL" id="JACHJG010000003">
    <property type="protein sequence ID" value="MBB4886017.1"/>
    <property type="molecule type" value="Genomic_DNA"/>
</dbReference>
<keyword evidence="2" id="KW-1185">Reference proteome</keyword>
<accession>A0A7W7L9F4</accession>
<evidence type="ECO:0000313" key="1">
    <source>
        <dbReference type="EMBL" id="MBB4886017.1"/>
    </source>
</evidence>
<evidence type="ECO:0000313" key="2">
    <source>
        <dbReference type="Proteomes" id="UP000556436"/>
    </source>
</evidence>
<dbReference type="Proteomes" id="UP000556436">
    <property type="component" value="Unassembled WGS sequence"/>
</dbReference>
<proteinExistence type="predicted"/>
<comment type="caution">
    <text evidence="1">The sequence shown here is derived from an EMBL/GenBank/DDBJ whole genome shotgun (WGS) entry which is preliminary data.</text>
</comment>
<dbReference type="Pfam" id="PF20117">
    <property type="entry name" value="DUF6507"/>
    <property type="match status" value="1"/>
</dbReference>
<dbReference type="AlphaFoldDB" id="A0A7W7L9F4"/>